<feature type="transmembrane region" description="Helical" evidence="1">
    <location>
        <begin position="123"/>
        <end position="143"/>
    </location>
</feature>
<sequence length="146" mass="15701">MEHYLLLRITHAVTAVLLVLGVIVHLIMLWKAARGGDRAVLQRKLQRTRRLSLPLLALLGLSLPVSGWWLAHLAGLPLGQLWLLASSLLFLALVPLGLLLAGRLKAWQTLGETPASGRLLGMTGGYALLVLIVLLAIMALMGAKPA</sequence>
<feature type="transmembrane region" description="Helical" evidence="1">
    <location>
        <begin position="51"/>
        <end position="70"/>
    </location>
</feature>
<dbReference type="Proteomes" id="UP000182276">
    <property type="component" value="Unassembled WGS sequence"/>
</dbReference>
<name>A0A8D4C190_9GAMM</name>
<reference evidence="4" key="1">
    <citation type="submission" date="2014-03" db="EMBL/GenBank/DDBJ databases">
        <title>Complete genome of Pseudomonas balearica DSM 6083T, a sewage water isolate from an enrichment with 2-methylnaphthalene.</title>
        <authorList>
            <person name="Salva-Serra F."/>
            <person name="Jaen-Luchoro D."/>
            <person name="Busquets A."/>
            <person name="Pena A."/>
            <person name="Gomila M."/>
            <person name="Bosch R."/>
            <person name="Nogales B."/>
            <person name="Garcia-Valdes E."/>
            <person name="Lalucat J."/>
            <person name="Bennasar A."/>
        </authorList>
    </citation>
    <scope>NUCLEOTIDE SEQUENCE [LARGE SCALE GENOMIC DNA]</scope>
    <source>
        <strain evidence="4">DSM 6083</strain>
    </source>
</reference>
<dbReference type="GeneID" id="77258672"/>
<evidence type="ECO:0000313" key="3">
    <source>
        <dbReference type="EMBL" id="SDL97884.1"/>
    </source>
</evidence>
<feature type="transmembrane region" description="Helical" evidence="1">
    <location>
        <begin position="6"/>
        <end position="30"/>
    </location>
</feature>
<dbReference type="KEGG" id="pbm:CL52_01870"/>
<dbReference type="Proteomes" id="UP000031271">
    <property type="component" value="Chromosome"/>
</dbReference>
<dbReference type="AlphaFoldDB" id="A0A8D4C190"/>
<keyword evidence="1" id="KW-0472">Membrane</keyword>
<keyword evidence="1" id="KW-1133">Transmembrane helix</keyword>
<evidence type="ECO:0000256" key="1">
    <source>
        <dbReference type="SAM" id="Phobius"/>
    </source>
</evidence>
<keyword evidence="1" id="KW-0812">Transmembrane</keyword>
<accession>A0A8D4C190</accession>
<organism evidence="2 4">
    <name type="scientific">Stutzerimonas balearica DSM 6083</name>
    <dbReference type="NCBI Taxonomy" id="1123016"/>
    <lineage>
        <taxon>Bacteria</taxon>
        <taxon>Pseudomonadati</taxon>
        <taxon>Pseudomonadota</taxon>
        <taxon>Gammaproteobacteria</taxon>
        <taxon>Pseudomonadales</taxon>
        <taxon>Pseudomonadaceae</taxon>
        <taxon>Stutzerimonas</taxon>
    </lineage>
</organism>
<dbReference type="InterPro" id="IPR018729">
    <property type="entry name" value="DUF2269_transmembrane"/>
</dbReference>
<reference evidence="2 4" key="3">
    <citation type="journal article" name="Genome Announc.">
        <title>Complete Genome Sequence of Pseudomonas balearica DSM 6083T.</title>
        <authorList>
            <person name="Bennasar-Figueras A."/>
            <person name="Salva-Serra F."/>
            <person name="Jaen-Luchoro D."/>
            <person name="Segui C."/>
            <person name="Aliaga F."/>
            <person name="Busquets A."/>
            <person name="Gomila M."/>
            <person name="Moore E.R."/>
            <person name="Lalucat J."/>
        </authorList>
    </citation>
    <scope>NUCLEOTIDE SEQUENCE [LARGE SCALE GENOMIC DNA]</scope>
    <source>
        <strain evidence="4">DSM 6083</strain>
        <strain evidence="2">DSM6083</strain>
    </source>
</reference>
<dbReference type="EMBL" id="CP007511">
    <property type="protein sequence ID" value="AJE13850.1"/>
    <property type="molecule type" value="Genomic_DNA"/>
</dbReference>
<evidence type="ECO:0000313" key="4">
    <source>
        <dbReference type="Proteomes" id="UP000031271"/>
    </source>
</evidence>
<dbReference type="EMBL" id="FNHO01000001">
    <property type="protein sequence ID" value="SDL97884.1"/>
    <property type="molecule type" value="Genomic_DNA"/>
</dbReference>
<dbReference type="RefSeq" id="WP_043218067.1">
    <property type="nucleotide sequence ID" value="NZ_CP007511.1"/>
</dbReference>
<keyword evidence="5" id="KW-1185">Reference proteome</keyword>
<gene>
    <name evidence="2" type="ORF">CL52_01870</name>
    <name evidence="3" type="ORF">SAMN05660875_101386</name>
</gene>
<reference evidence="3 5" key="2">
    <citation type="submission" date="2016-10" db="EMBL/GenBank/DDBJ databases">
        <authorList>
            <person name="Varghese N."/>
            <person name="Submissions S."/>
        </authorList>
    </citation>
    <scope>NUCLEOTIDE SEQUENCE [LARGE SCALE GENOMIC DNA]</scope>
    <source>
        <strain evidence="3 5">DSM 6083</strain>
    </source>
</reference>
<proteinExistence type="predicted"/>
<dbReference type="Pfam" id="PF10027">
    <property type="entry name" value="DUF2269"/>
    <property type="match status" value="1"/>
</dbReference>
<evidence type="ECO:0000313" key="2">
    <source>
        <dbReference type="EMBL" id="AJE13850.1"/>
    </source>
</evidence>
<evidence type="ECO:0000313" key="5">
    <source>
        <dbReference type="Proteomes" id="UP000182276"/>
    </source>
</evidence>
<protein>
    <submittedName>
        <fullName evidence="2 3">Membrane protein</fullName>
    </submittedName>
</protein>
<feature type="transmembrane region" description="Helical" evidence="1">
    <location>
        <begin position="82"/>
        <end position="102"/>
    </location>
</feature>